<keyword evidence="19" id="KW-0812">Transmembrane</keyword>
<evidence type="ECO:0000256" key="11">
    <source>
        <dbReference type="ARBA" id="ARBA00023145"/>
    </source>
</evidence>
<evidence type="ECO:0000256" key="3">
    <source>
        <dbReference type="ARBA" id="ARBA00022530"/>
    </source>
</evidence>
<dbReference type="PROSITE" id="PS50215">
    <property type="entry name" value="ADAM_MEPRO"/>
    <property type="match status" value="1"/>
</dbReference>
<dbReference type="SMART" id="SM00209">
    <property type="entry name" value="TSP1"/>
    <property type="match status" value="4"/>
</dbReference>
<proteinExistence type="predicted"/>
<evidence type="ECO:0000256" key="4">
    <source>
        <dbReference type="ARBA" id="ARBA00022670"/>
    </source>
</evidence>
<feature type="compositionally biased region" description="Pro residues" evidence="18">
    <location>
        <begin position="1102"/>
        <end position="1115"/>
    </location>
</feature>
<keyword evidence="22" id="KW-1185">Reference proteome</keyword>
<evidence type="ECO:0000256" key="7">
    <source>
        <dbReference type="ARBA" id="ARBA00022737"/>
    </source>
</evidence>
<feature type="domain" description="Peptidase M12B" evidence="20">
    <location>
        <begin position="253"/>
        <end position="457"/>
    </location>
</feature>
<feature type="disulfide bond" evidence="16">
    <location>
        <begin position="412"/>
        <end position="438"/>
    </location>
</feature>
<feature type="region of interest" description="Disordered" evidence="18">
    <location>
        <begin position="69"/>
        <end position="89"/>
    </location>
</feature>
<keyword evidence="3" id="KW-0272">Extracellular matrix</keyword>
<comment type="caution">
    <text evidence="17">Lacks conserved residue(s) required for the propagation of feature annotation.</text>
</comment>
<keyword evidence="19" id="KW-1133">Transmembrane helix</keyword>
<dbReference type="InterPro" id="IPR050439">
    <property type="entry name" value="ADAMTS_ADAMTS-like"/>
</dbReference>
<evidence type="ECO:0000256" key="15">
    <source>
        <dbReference type="PIRSR" id="PIRSR613273-2"/>
    </source>
</evidence>
<feature type="disulfide bond" evidence="16">
    <location>
        <begin position="330"/>
        <end position="379"/>
    </location>
</feature>
<evidence type="ECO:0000256" key="1">
    <source>
        <dbReference type="ARBA" id="ARBA00004498"/>
    </source>
</evidence>
<evidence type="ECO:0000256" key="10">
    <source>
        <dbReference type="ARBA" id="ARBA00023049"/>
    </source>
</evidence>
<dbReference type="SUPFAM" id="SSF82895">
    <property type="entry name" value="TSP-1 type 1 repeat"/>
    <property type="match status" value="4"/>
</dbReference>
<reference evidence="21" key="2">
    <citation type="submission" date="2025-09" db="UniProtKB">
        <authorList>
            <consortium name="Ensembl"/>
        </authorList>
    </citation>
    <scope>IDENTIFICATION</scope>
</reference>
<feature type="binding site" evidence="15">
    <location>
        <position position="455"/>
    </location>
    <ligand>
        <name>Ca(2+)</name>
        <dbReference type="ChEBI" id="CHEBI:29108"/>
        <label>1</label>
    </ligand>
</feature>
<evidence type="ECO:0000259" key="20">
    <source>
        <dbReference type="PROSITE" id="PS50215"/>
    </source>
</evidence>
<evidence type="ECO:0000256" key="9">
    <source>
        <dbReference type="ARBA" id="ARBA00022833"/>
    </source>
</evidence>
<feature type="region of interest" description="Disordered" evidence="18">
    <location>
        <begin position="1136"/>
        <end position="1207"/>
    </location>
</feature>
<evidence type="ECO:0000256" key="2">
    <source>
        <dbReference type="ARBA" id="ARBA00022525"/>
    </source>
</evidence>
<evidence type="ECO:0000256" key="12">
    <source>
        <dbReference type="ARBA" id="ARBA00023157"/>
    </source>
</evidence>
<dbReference type="SUPFAM" id="SSF55486">
    <property type="entry name" value="Metalloproteases ('zincins'), catalytic domain"/>
    <property type="match status" value="1"/>
</dbReference>
<evidence type="ECO:0000313" key="22">
    <source>
        <dbReference type="Proteomes" id="UP000694419"/>
    </source>
</evidence>
<evidence type="ECO:0000256" key="14">
    <source>
        <dbReference type="PIRSR" id="PIRSR613273-1"/>
    </source>
</evidence>
<feature type="disulfide bond" evidence="16">
    <location>
        <begin position="499"/>
        <end position="532"/>
    </location>
</feature>
<feature type="binding site" evidence="15">
    <location>
        <position position="256"/>
    </location>
    <ligand>
        <name>Ca(2+)</name>
        <dbReference type="ChEBI" id="CHEBI:29108"/>
        <label>2</label>
    </ligand>
</feature>
<evidence type="ECO:0000256" key="6">
    <source>
        <dbReference type="ARBA" id="ARBA00022729"/>
    </source>
</evidence>
<dbReference type="Pfam" id="PF19236">
    <property type="entry name" value="ADAMTS_CR_3"/>
    <property type="match status" value="1"/>
</dbReference>
<dbReference type="Gene3D" id="2.20.100.10">
    <property type="entry name" value="Thrombospondin type-1 (TSP1) repeat"/>
    <property type="match status" value="4"/>
</dbReference>
<dbReference type="GO" id="GO:0006508">
    <property type="term" value="P:proteolysis"/>
    <property type="evidence" value="ECO:0007669"/>
    <property type="project" value="UniProtKB-KW"/>
</dbReference>
<keyword evidence="7" id="KW-0677">Repeat</keyword>
<dbReference type="PANTHER" id="PTHR13723">
    <property type="entry name" value="ADAMTS A DISINTEGRIN AND METALLOPROTEASE WITH THROMBOSPONDIN MOTIFS PROTEASE"/>
    <property type="match status" value="1"/>
</dbReference>
<evidence type="ECO:0000256" key="19">
    <source>
        <dbReference type="SAM" id="Phobius"/>
    </source>
</evidence>
<dbReference type="InterPro" id="IPR045371">
    <property type="entry name" value="ADAMTS_CR_3"/>
</dbReference>
<dbReference type="PANTHER" id="PTHR13723:SF24">
    <property type="entry name" value="A DISINTEGRIN AND METALLOPROTEINASE WITH THROMBOSPONDIN MOTIFS 14"/>
    <property type="match status" value="1"/>
</dbReference>
<keyword evidence="19" id="KW-0472">Membrane</keyword>
<dbReference type="CDD" id="cd04273">
    <property type="entry name" value="ZnMc_ADAMTS_like"/>
    <property type="match status" value="1"/>
</dbReference>
<dbReference type="Pfam" id="PF01421">
    <property type="entry name" value="Reprolysin"/>
    <property type="match status" value="1"/>
</dbReference>
<feature type="disulfide bond" evidence="16">
    <location>
        <begin position="565"/>
        <end position="603"/>
    </location>
</feature>
<reference evidence="21" key="1">
    <citation type="submission" date="2025-08" db="UniProtKB">
        <authorList>
            <consortium name="Ensembl"/>
        </authorList>
    </citation>
    <scope>IDENTIFICATION</scope>
</reference>
<dbReference type="PROSITE" id="PS50092">
    <property type="entry name" value="TSP1"/>
    <property type="match status" value="4"/>
</dbReference>
<dbReference type="Pfam" id="PF01562">
    <property type="entry name" value="Pep_M12B_propep"/>
    <property type="match status" value="1"/>
</dbReference>
<accession>A0A8C3KNN5</accession>
<keyword evidence="15" id="KW-0106">Calcium</keyword>
<dbReference type="Gene3D" id="3.40.390.10">
    <property type="entry name" value="Collagenase (Catalytic Domain)"/>
    <property type="match status" value="1"/>
</dbReference>
<keyword evidence="5 15" id="KW-0479">Metal-binding</keyword>
<dbReference type="InterPro" id="IPR013273">
    <property type="entry name" value="ADAMTS/ADAMTS-like"/>
</dbReference>
<feature type="binding site" evidence="15 17">
    <location>
        <position position="405"/>
    </location>
    <ligand>
        <name>Zn(2+)</name>
        <dbReference type="ChEBI" id="CHEBI:29105"/>
        <note>catalytic</note>
    </ligand>
</feature>
<feature type="disulfide bond" evidence="16">
    <location>
        <begin position="373"/>
        <end position="452"/>
    </location>
</feature>
<dbReference type="GO" id="GO:0046872">
    <property type="term" value="F:metal ion binding"/>
    <property type="evidence" value="ECO:0007669"/>
    <property type="project" value="UniProtKB-KW"/>
</dbReference>
<evidence type="ECO:0000256" key="8">
    <source>
        <dbReference type="ARBA" id="ARBA00022801"/>
    </source>
</evidence>
<comment type="subcellular location">
    <subcellularLocation>
        <location evidence="1">Secreted</location>
        <location evidence="1">Extracellular space</location>
        <location evidence="1">Extracellular matrix</location>
    </subcellularLocation>
</comment>
<dbReference type="GO" id="GO:0031012">
    <property type="term" value="C:extracellular matrix"/>
    <property type="evidence" value="ECO:0007669"/>
    <property type="project" value="TreeGrafter"/>
</dbReference>
<dbReference type="GO" id="GO:0030198">
    <property type="term" value="P:extracellular matrix organization"/>
    <property type="evidence" value="ECO:0007669"/>
    <property type="project" value="InterPro"/>
</dbReference>
<dbReference type="PRINTS" id="PR01857">
    <property type="entry name" value="ADAMTSFAMILY"/>
</dbReference>
<keyword evidence="8" id="KW-0378">Hydrolase</keyword>
<sequence>MDYLRLVLSCLVPLHGYLAAGSAPELLLSGKLSEYGVIVPFSADCRGRFLSHVVSGQVAVGFGEAPCPPSHHHHHHRHHRRRRIPRSPLDESPQRRWLYFNVTVFGKELHLRLRPNRRLVPPGAVAEWQEDFEVLFREPLRRRCLFTGDISGMPGAAVAISNCDGLAGLIRTDSNEFFIEPLERGQQETEEHGRAHVVYRRSAIRQDGAEPHQDLHPQVPGVRVGDLPNSLELMTEQLGDAERKKRHARKDDYNIEVLLAVDDSVVRFHGKEHVQNYVLTLMNIVDEIYHDESLGVHINIVLVRMIMVGYRQSVSLIERGNPSRSLEQVCRWAHSQQRSDPEHAEYHDHAVFLTRQDFGPAGMQGYAPVTGMCHPLRSCTLNHEDGFSSAFVVAHETGHVLGMEHDGQGNRCADETSMGSIMAPLVQAAFHRYHWSRCSKQELNRYIHSYDCLLDDPFEHQWPTLPELPGINYSMDEQCRFDFGVGYKTCTAFRTFDPCKQLWCSHPDNPYFCKTKKGPPLDGTECSPGKWCFKGHCIWKMSEQPYSQDGSWSSWSKFGSCSRTCGGGVRSRSRSCDNPPPAYGGRHCPGATYEYQVCNAEECPGPYQDFRAQQCSKRNSYYTHQNSKHSWLPYEHHDDAQKCELICRSEGTGDVVFMNQVVHDGTRCSYRDPYSICVRGECVHVGCDKEVGSLKQDDKCGVCGGDNSHCRTVKGTLAKTPKQPGVLKMFEIPAGARHLQIEEMEPASHSIAVKNQATGNFILNAKGKEAKSQVFIEMGLEWEYTVEHGKESLKTSGPLHEAISVLVIPQEEEARSSLMYRYIIHEDLLPMIGNNNVLLEEMDSYEWALKSWSQCSKACGGGIQYTKYGCRRKSDNRMVHRNFCDNGKKPKPIRRRCNLQECSQPVWVAEEWGPCSKSCGKLGVQARGVQCVQRLQDGTNRTLHTKYCPGQRPETRRPCGRLPCPAQWRTGAWSECSASCGEGVQQRQVVCKGSESGGRCEGDKPEAVQGCHVALCPASRGGWASVVFSLQGSSPASRPALVTTAHPKASGCPRTAPKTPLARSPPGSHALGTSPSSARWRSWPATAPSPATTSSAVNPVARKPPLPPARPCLPPAPPIPREPLLLPLLHRSPPAPLPLPRGNVVGTPARLLGPDQPPVEGCPAAVPSPGGSWPRASRARARQPGNPLGTTSPWSRGSLSSLSPSLPPSLPPPLFPLPSNSSDGFHGWRCQVWKRPGLTQKFLGKPLFFFFFFFLMVPPALPAVAWVWWGFFWQSYGKQVKRRKKVSAAWLQVTRDGAASSQGAKKFFGGRSDFNVAFYFSLTQRATQDVGEEGPGSVVQPWCSELGEDAGKLEGGQATGGKWQKSRRKCEEMLKMLSRVVPVWEMWLEEEMERENHRPASVLHCRVGRGWFQATLSNKNKVKDQKDFKKKKKKMPVTQ</sequence>
<feature type="binding site" evidence="15">
    <location>
        <position position="452"/>
    </location>
    <ligand>
        <name>Ca(2+)</name>
        <dbReference type="ChEBI" id="CHEBI:29108"/>
        <label>1</label>
    </ligand>
</feature>
<feature type="binding site" evidence="15">
    <location>
        <position position="348"/>
    </location>
    <ligand>
        <name>Ca(2+)</name>
        <dbReference type="ChEBI" id="CHEBI:29108"/>
        <label>1</label>
    </ligand>
</feature>
<feature type="binding site" evidence="15">
    <location>
        <position position="455"/>
    </location>
    <ligand>
        <name>Ca(2+)</name>
        <dbReference type="ChEBI" id="CHEBI:29108"/>
        <label>2</label>
    </ligand>
</feature>
<feature type="disulfide bond" evidence="16">
    <location>
        <begin position="490"/>
        <end position="513"/>
    </location>
</feature>
<dbReference type="InterPro" id="IPR036383">
    <property type="entry name" value="TSP1_rpt_sf"/>
</dbReference>
<evidence type="ECO:0000313" key="21">
    <source>
        <dbReference type="Ensembl" id="ENSCPGP00000026236.1"/>
    </source>
</evidence>
<feature type="compositionally biased region" description="Low complexity" evidence="18">
    <location>
        <begin position="1192"/>
        <end position="1204"/>
    </location>
</feature>
<dbReference type="Pfam" id="PF00090">
    <property type="entry name" value="TSP_1"/>
    <property type="match status" value="1"/>
</dbReference>
<dbReference type="Pfam" id="PF17771">
    <property type="entry name" value="ADAMTS_CR_2"/>
    <property type="match status" value="1"/>
</dbReference>
<comment type="cofactor">
    <cofactor evidence="15">
        <name>Zn(2+)</name>
        <dbReference type="ChEBI" id="CHEBI:29105"/>
    </cofactor>
    <text evidence="15">Binds 1 zinc ion per subunit.</text>
</comment>
<dbReference type="Gene3D" id="2.60.120.830">
    <property type="match status" value="1"/>
</dbReference>
<keyword evidence="12 16" id="KW-1015">Disulfide bond</keyword>
<feature type="compositionally biased region" description="Basic residues" evidence="18">
    <location>
        <begin position="70"/>
        <end position="85"/>
    </location>
</feature>
<evidence type="ECO:0000256" key="5">
    <source>
        <dbReference type="ARBA" id="ARBA00022723"/>
    </source>
</evidence>
<feature type="disulfide bond" evidence="16">
    <location>
        <begin position="576"/>
        <end position="588"/>
    </location>
</feature>
<feature type="transmembrane region" description="Helical" evidence="19">
    <location>
        <begin position="1247"/>
        <end position="1273"/>
    </location>
</feature>
<dbReference type="InterPro" id="IPR010294">
    <property type="entry name" value="ADAMTS_spacer1"/>
</dbReference>
<dbReference type="InterPro" id="IPR041645">
    <property type="entry name" value="ADAMTS_CR_2"/>
</dbReference>
<feature type="active site" evidence="14 17">
    <location>
        <position position="396"/>
    </location>
</feature>
<dbReference type="Pfam" id="PF05986">
    <property type="entry name" value="ADAMTS_spacer1"/>
    <property type="match status" value="1"/>
</dbReference>
<dbReference type="InterPro" id="IPR002870">
    <property type="entry name" value="Peptidase_M12B_N"/>
</dbReference>
<evidence type="ECO:0000256" key="18">
    <source>
        <dbReference type="SAM" id="MobiDB-lite"/>
    </source>
</evidence>
<keyword evidence="6" id="KW-0732">Signal</keyword>
<feature type="compositionally biased region" description="Low complexity" evidence="18">
    <location>
        <begin position="1084"/>
        <end position="1101"/>
    </location>
</feature>
<dbReference type="InterPro" id="IPR001590">
    <property type="entry name" value="Peptidase_M12B"/>
</dbReference>
<keyword evidence="4" id="KW-0645">Protease</keyword>
<evidence type="ECO:0000256" key="16">
    <source>
        <dbReference type="PIRSR" id="PIRSR613273-3"/>
    </source>
</evidence>
<dbReference type="FunFam" id="3.40.1620.60:FF:000001">
    <property type="entry name" value="A disintegrin and metalloproteinase with thrombospondin motifs 3"/>
    <property type="match status" value="1"/>
</dbReference>
<keyword evidence="10" id="KW-0482">Metalloprotease</keyword>
<name>A0A8C3KNN5_9CHAR</name>
<feature type="region of interest" description="Disordered" evidence="18">
    <location>
        <begin position="1034"/>
        <end position="1115"/>
    </location>
</feature>
<organism evidence="21 22">
    <name type="scientific">Calidris pygmaea</name>
    <name type="common">Spoon-billed sandpiper</name>
    <dbReference type="NCBI Taxonomy" id="425635"/>
    <lineage>
        <taxon>Eukaryota</taxon>
        <taxon>Metazoa</taxon>
        <taxon>Chordata</taxon>
        <taxon>Craniata</taxon>
        <taxon>Vertebrata</taxon>
        <taxon>Euteleostomi</taxon>
        <taxon>Archelosauria</taxon>
        <taxon>Archosauria</taxon>
        <taxon>Dinosauria</taxon>
        <taxon>Saurischia</taxon>
        <taxon>Theropoda</taxon>
        <taxon>Coelurosauria</taxon>
        <taxon>Aves</taxon>
        <taxon>Neognathae</taxon>
        <taxon>Neoaves</taxon>
        <taxon>Charadriiformes</taxon>
        <taxon>Scolopacidae</taxon>
        <taxon>Calidris</taxon>
    </lineage>
</organism>
<protein>
    <submittedName>
        <fullName evidence="21">ADAM metallopeptidase with thrombospondin type 1 motif 14</fullName>
    </submittedName>
</protein>
<dbReference type="FunFam" id="2.20.100.10:FF:000006">
    <property type="entry name" value="A disintegrin and metalloproteinase with thrombospondin motifs 1"/>
    <property type="match status" value="1"/>
</dbReference>
<dbReference type="Ensembl" id="ENSCPGT00000028671.1">
    <property type="protein sequence ID" value="ENSCPGP00000026236.1"/>
    <property type="gene ID" value="ENSCPGG00000018102.1"/>
</dbReference>
<evidence type="ECO:0000256" key="17">
    <source>
        <dbReference type="PROSITE-ProRule" id="PRU00276"/>
    </source>
</evidence>
<dbReference type="Pfam" id="PF19030">
    <property type="entry name" value="TSP1_ADAMTS"/>
    <property type="match status" value="3"/>
</dbReference>
<keyword evidence="13" id="KW-0325">Glycoprotein</keyword>
<feature type="binding site" evidence="15 17">
    <location>
        <position position="399"/>
    </location>
    <ligand>
        <name>Zn(2+)</name>
        <dbReference type="ChEBI" id="CHEBI:29105"/>
        <note>catalytic</note>
    </ligand>
</feature>
<feature type="disulfide bond" evidence="16">
    <location>
        <begin position="526"/>
        <end position="537"/>
    </location>
</feature>
<evidence type="ECO:0000256" key="13">
    <source>
        <dbReference type="ARBA" id="ARBA00023180"/>
    </source>
</evidence>
<dbReference type="FunFam" id="2.60.120.830:FF:000001">
    <property type="entry name" value="A disintegrin and metalloproteinase with thrombospondin motifs 1"/>
    <property type="match status" value="1"/>
</dbReference>
<dbReference type="Gene3D" id="3.40.1620.60">
    <property type="match status" value="1"/>
</dbReference>
<dbReference type="FunFam" id="3.40.390.10:FF:000008">
    <property type="entry name" value="A disintegrin and metalloproteinase with thrombospondin motifs 3"/>
    <property type="match status" value="1"/>
</dbReference>
<feature type="disulfide bond" evidence="16">
    <location>
        <begin position="479"/>
        <end position="504"/>
    </location>
</feature>
<feature type="disulfide bond" evidence="16">
    <location>
        <begin position="561"/>
        <end position="598"/>
    </location>
</feature>
<feature type="binding site" evidence="15 17">
    <location>
        <position position="395"/>
    </location>
    <ligand>
        <name>Zn(2+)</name>
        <dbReference type="ChEBI" id="CHEBI:29105"/>
        <note>catalytic</note>
    </ligand>
</feature>
<keyword evidence="11" id="KW-0865">Zymogen</keyword>
<feature type="binding site" evidence="15">
    <location>
        <position position="256"/>
    </location>
    <ligand>
        <name>Ca(2+)</name>
        <dbReference type="ChEBI" id="CHEBI:29108"/>
        <label>1</label>
    </ligand>
</feature>
<dbReference type="GO" id="GO:0004222">
    <property type="term" value="F:metalloendopeptidase activity"/>
    <property type="evidence" value="ECO:0007669"/>
    <property type="project" value="InterPro"/>
</dbReference>
<dbReference type="InterPro" id="IPR024079">
    <property type="entry name" value="MetalloPept_cat_dom_sf"/>
</dbReference>
<dbReference type="Proteomes" id="UP000694419">
    <property type="component" value="Unplaced"/>
</dbReference>
<keyword evidence="2" id="KW-0964">Secreted</keyword>
<keyword evidence="9 15" id="KW-0862">Zinc</keyword>
<dbReference type="InterPro" id="IPR000884">
    <property type="entry name" value="TSP1_rpt"/>
</dbReference>